<dbReference type="EMBL" id="KZ451908">
    <property type="protein sequence ID" value="PKA63658.1"/>
    <property type="molecule type" value="Genomic_DNA"/>
</dbReference>
<protein>
    <submittedName>
        <fullName evidence="1">Uncharacterized protein</fullName>
    </submittedName>
</protein>
<dbReference type="Proteomes" id="UP000236161">
    <property type="component" value="Unassembled WGS sequence"/>
</dbReference>
<gene>
    <name evidence="1" type="ORF">AXF42_Ash005553</name>
</gene>
<evidence type="ECO:0000313" key="1">
    <source>
        <dbReference type="EMBL" id="PKA63658.1"/>
    </source>
</evidence>
<dbReference type="OrthoDB" id="47923at2759"/>
<sequence length="83" mass="9117">MVVGDGCSSSGINVNRDLSEWHERHAILLLSKAKVGSSKGQSWSILPLFVDLCRVRLSKASSCLSNGLVPAFWKKPILAEYEE</sequence>
<keyword evidence="2" id="KW-1185">Reference proteome</keyword>
<evidence type="ECO:0000313" key="2">
    <source>
        <dbReference type="Proteomes" id="UP000236161"/>
    </source>
</evidence>
<name>A0A2I0B780_9ASPA</name>
<reference evidence="1 2" key="1">
    <citation type="journal article" date="2017" name="Nature">
        <title>The Apostasia genome and the evolution of orchids.</title>
        <authorList>
            <person name="Zhang G.Q."/>
            <person name="Liu K.W."/>
            <person name="Li Z."/>
            <person name="Lohaus R."/>
            <person name="Hsiao Y.Y."/>
            <person name="Niu S.C."/>
            <person name="Wang J.Y."/>
            <person name="Lin Y.C."/>
            <person name="Xu Q."/>
            <person name="Chen L.J."/>
            <person name="Yoshida K."/>
            <person name="Fujiwara S."/>
            <person name="Wang Z.W."/>
            <person name="Zhang Y.Q."/>
            <person name="Mitsuda N."/>
            <person name="Wang M."/>
            <person name="Liu G.H."/>
            <person name="Pecoraro L."/>
            <person name="Huang H.X."/>
            <person name="Xiao X.J."/>
            <person name="Lin M."/>
            <person name="Wu X.Y."/>
            <person name="Wu W.L."/>
            <person name="Chen Y.Y."/>
            <person name="Chang S.B."/>
            <person name="Sakamoto S."/>
            <person name="Ohme-Takagi M."/>
            <person name="Yagi M."/>
            <person name="Zeng S.J."/>
            <person name="Shen C.Y."/>
            <person name="Yeh C.M."/>
            <person name="Luo Y.B."/>
            <person name="Tsai W.C."/>
            <person name="Van de Peer Y."/>
            <person name="Liu Z.J."/>
        </authorList>
    </citation>
    <scope>NUCLEOTIDE SEQUENCE [LARGE SCALE GENOMIC DNA]</scope>
    <source>
        <strain evidence="2">cv. Shenzhen</strain>
        <tissue evidence="1">Stem</tissue>
    </source>
</reference>
<proteinExistence type="predicted"/>
<organism evidence="1 2">
    <name type="scientific">Apostasia shenzhenica</name>
    <dbReference type="NCBI Taxonomy" id="1088818"/>
    <lineage>
        <taxon>Eukaryota</taxon>
        <taxon>Viridiplantae</taxon>
        <taxon>Streptophyta</taxon>
        <taxon>Embryophyta</taxon>
        <taxon>Tracheophyta</taxon>
        <taxon>Spermatophyta</taxon>
        <taxon>Magnoliopsida</taxon>
        <taxon>Liliopsida</taxon>
        <taxon>Asparagales</taxon>
        <taxon>Orchidaceae</taxon>
        <taxon>Apostasioideae</taxon>
        <taxon>Apostasia</taxon>
    </lineage>
</organism>
<accession>A0A2I0B780</accession>
<dbReference type="AlphaFoldDB" id="A0A2I0B780"/>